<keyword evidence="2" id="KW-1185">Reference proteome</keyword>
<gene>
    <name evidence="1" type="ORF">HMPREF9441_03992</name>
</gene>
<name>G5SX63_9BACT</name>
<feature type="non-terminal residue" evidence="1">
    <location>
        <position position="77"/>
    </location>
</feature>
<organism evidence="1 2">
    <name type="scientific">Paraprevotella clara YIT 11840</name>
    <dbReference type="NCBI Taxonomy" id="762968"/>
    <lineage>
        <taxon>Bacteria</taxon>
        <taxon>Pseudomonadati</taxon>
        <taxon>Bacteroidota</taxon>
        <taxon>Bacteroidia</taxon>
        <taxon>Bacteroidales</taxon>
        <taxon>Prevotellaceae</taxon>
        <taxon>Paraprevotella</taxon>
    </lineage>
</organism>
<dbReference type="AlphaFoldDB" id="G5SX63"/>
<dbReference type="EMBL" id="AFFY01000143">
    <property type="protein sequence ID" value="EHG98171.1"/>
    <property type="molecule type" value="Genomic_DNA"/>
</dbReference>
<evidence type="ECO:0000313" key="1">
    <source>
        <dbReference type="EMBL" id="EHG98171.1"/>
    </source>
</evidence>
<accession>G5SX63</accession>
<dbReference type="HOGENOM" id="CLU_2643887_0_0_10"/>
<protein>
    <submittedName>
        <fullName evidence="1">Uncharacterized protein</fullName>
    </submittedName>
</protein>
<proteinExistence type="predicted"/>
<dbReference type="GeneID" id="93559223"/>
<comment type="caution">
    <text evidence="1">The sequence shown here is derived from an EMBL/GenBank/DDBJ whole genome shotgun (WGS) entry which is preliminary data.</text>
</comment>
<dbReference type="Proteomes" id="UP000003598">
    <property type="component" value="Unassembled WGS sequence"/>
</dbReference>
<reference evidence="1 2" key="1">
    <citation type="submission" date="2011-03" db="EMBL/GenBank/DDBJ databases">
        <authorList>
            <person name="Weinstock G."/>
            <person name="Sodergren E."/>
            <person name="Clifton S."/>
            <person name="Fulton L."/>
            <person name="Fulton B."/>
            <person name="Courtney L."/>
            <person name="Fronick C."/>
            <person name="Harrison M."/>
            <person name="Strong C."/>
            <person name="Farmer C."/>
            <person name="Delahaunty K."/>
            <person name="Markovic C."/>
            <person name="Hall O."/>
            <person name="Minx P."/>
            <person name="Tomlinson C."/>
            <person name="Mitreva M."/>
            <person name="Hou S."/>
            <person name="Chen J."/>
            <person name="Wollam A."/>
            <person name="Pepin K.H."/>
            <person name="Johnson M."/>
            <person name="Bhonagiri V."/>
            <person name="Zhang X."/>
            <person name="Suruliraj S."/>
            <person name="Warren W."/>
            <person name="Chinwalla A."/>
            <person name="Mardis E.R."/>
            <person name="Wilson R.K."/>
        </authorList>
    </citation>
    <scope>NUCLEOTIDE SEQUENCE [LARGE SCALE GENOMIC DNA]</scope>
    <source>
        <strain evidence="1 2">YIT 11840</strain>
    </source>
</reference>
<dbReference type="STRING" id="762968.HMPREF9441_03992"/>
<feature type="non-terminal residue" evidence="1">
    <location>
        <position position="1"/>
    </location>
</feature>
<dbReference type="RefSeq" id="WP_008623529.1">
    <property type="nucleotide sequence ID" value="NZ_JH376694.1"/>
</dbReference>
<evidence type="ECO:0000313" key="2">
    <source>
        <dbReference type="Proteomes" id="UP000003598"/>
    </source>
</evidence>
<sequence>QPTIKTEVFYGCDGKAILNIGVENPDPALKYLYSLDGAAYTTTYVYTNVASGTHSVSVQYEYRNAPSPVMLLKETFG</sequence>